<dbReference type="AlphaFoldDB" id="A0AAP5T994"/>
<sequence length="230" mass="26472">MTVCHFEEEEMPKATFFNLNEAKRARLMRAAQHEFSRAPLPEVSVSAIVADAQIPRGSFYQYFEDKEDLYFYYLGTLVNNMEQHLLSLIKETKGDLFVSMTHFFDYAVEEVVEGPNADIFKNDVATNFQHAQNSNRFGKDRANYPFFKAMRDTEDEISRSVDRTSLKVTSDADLKALQRLIFMVLVHTIGHYFHSQKTNSPESLEDIKAEFSMTLNWIANGALKSKKELG</sequence>
<accession>A0AAP5T994</accession>
<evidence type="ECO:0000256" key="3">
    <source>
        <dbReference type="ARBA" id="ARBA00023163"/>
    </source>
</evidence>
<feature type="domain" description="HTH tetR-type" evidence="5">
    <location>
        <begin position="21"/>
        <end position="81"/>
    </location>
</feature>
<keyword evidence="3" id="KW-0804">Transcription</keyword>
<dbReference type="Pfam" id="PF17924">
    <property type="entry name" value="TetR_C_19"/>
    <property type="match status" value="1"/>
</dbReference>
<dbReference type="SUPFAM" id="SSF46689">
    <property type="entry name" value="Homeodomain-like"/>
    <property type="match status" value="1"/>
</dbReference>
<name>A0AAP5T994_9LACO</name>
<evidence type="ECO:0000259" key="5">
    <source>
        <dbReference type="PROSITE" id="PS50977"/>
    </source>
</evidence>
<gene>
    <name evidence="6" type="ORF">GA842_00725</name>
</gene>
<evidence type="ECO:0000313" key="7">
    <source>
        <dbReference type="Proteomes" id="UP001275867"/>
    </source>
</evidence>
<dbReference type="InterPro" id="IPR009057">
    <property type="entry name" value="Homeodomain-like_sf"/>
</dbReference>
<keyword evidence="2 4" id="KW-0238">DNA-binding</keyword>
<evidence type="ECO:0000256" key="2">
    <source>
        <dbReference type="ARBA" id="ARBA00023125"/>
    </source>
</evidence>
<dbReference type="EMBL" id="WERX01000002">
    <property type="protein sequence ID" value="MDV7693419.1"/>
    <property type="molecule type" value="Genomic_DNA"/>
</dbReference>
<keyword evidence="1" id="KW-0805">Transcription regulation</keyword>
<dbReference type="GO" id="GO:0003677">
    <property type="term" value="F:DNA binding"/>
    <property type="evidence" value="ECO:0007669"/>
    <property type="project" value="UniProtKB-UniRule"/>
</dbReference>
<dbReference type="PANTHER" id="PTHR47506:SF1">
    <property type="entry name" value="HTH-TYPE TRANSCRIPTIONAL REGULATOR YJDC"/>
    <property type="match status" value="1"/>
</dbReference>
<dbReference type="InterPro" id="IPR001647">
    <property type="entry name" value="HTH_TetR"/>
</dbReference>
<evidence type="ECO:0000256" key="1">
    <source>
        <dbReference type="ARBA" id="ARBA00023015"/>
    </source>
</evidence>
<reference evidence="6" key="1">
    <citation type="submission" date="2019-10" db="EMBL/GenBank/DDBJ databases">
        <title>Malate fermentation in French cider.</title>
        <authorList>
            <person name="Cousin F.J."/>
            <person name="Medina Fernandez S."/>
            <person name="Misery B."/>
            <person name="Laplace J.-M."/>
            <person name="Cretenet M."/>
        </authorList>
    </citation>
    <scope>NUCLEOTIDE SEQUENCE</scope>
    <source>
        <strain evidence="6">UCMA15901</strain>
    </source>
</reference>
<proteinExistence type="predicted"/>
<dbReference type="PROSITE" id="PS50977">
    <property type="entry name" value="HTH_TETR_2"/>
    <property type="match status" value="1"/>
</dbReference>
<dbReference type="Gene3D" id="1.10.357.10">
    <property type="entry name" value="Tetracycline Repressor, domain 2"/>
    <property type="match status" value="1"/>
</dbReference>
<feature type="DNA-binding region" description="H-T-H motif" evidence="4">
    <location>
        <begin position="44"/>
        <end position="63"/>
    </location>
</feature>
<dbReference type="Pfam" id="PF00440">
    <property type="entry name" value="TetR_N"/>
    <property type="match status" value="1"/>
</dbReference>
<protein>
    <submittedName>
        <fullName evidence="6">TetR family transcriptional regulator</fullName>
    </submittedName>
</protein>
<evidence type="ECO:0000256" key="4">
    <source>
        <dbReference type="PROSITE-ProRule" id="PRU00335"/>
    </source>
</evidence>
<dbReference type="Proteomes" id="UP001275867">
    <property type="component" value="Unassembled WGS sequence"/>
</dbReference>
<evidence type="ECO:0000313" key="6">
    <source>
        <dbReference type="EMBL" id="MDV7693419.1"/>
    </source>
</evidence>
<comment type="caution">
    <text evidence="6">The sequence shown here is derived from an EMBL/GenBank/DDBJ whole genome shotgun (WGS) entry which is preliminary data.</text>
</comment>
<dbReference type="PANTHER" id="PTHR47506">
    <property type="entry name" value="TRANSCRIPTIONAL REGULATORY PROTEIN"/>
    <property type="match status" value="1"/>
</dbReference>
<organism evidence="6 7">
    <name type="scientific">Pediococcus parvulus</name>
    <dbReference type="NCBI Taxonomy" id="54062"/>
    <lineage>
        <taxon>Bacteria</taxon>
        <taxon>Bacillati</taxon>
        <taxon>Bacillota</taxon>
        <taxon>Bacilli</taxon>
        <taxon>Lactobacillales</taxon>
        <taxon>Lactobacillaceae</taxon>
        <taxon>Pediococcus</taxon>
    </lineage>
</organism>